<dbReference type="Pfam" id="PF02597">
    <property type="entry name" value="ThiS"/>
    <property type="match status" value="1"/>
</dbReference>
<dbReference type="Gene3D" id="3.10.20.30">
    <property type="match status" value="1"/>
</dbReference>
<dbReference type="CDD" id="cd00565">
    <property type="entry name" value="Ubl_ThiS"/>
    <property type="match status" value="1"/>
</dbReference>
<evidence type="ECO:0000313" key="2">
    <source>
        <dbReference type="Proteomes" id="UP000029452"/>
    </source>
</evidence>
<dbReference type="InterPro" id="IPR003749">
    <property type="entry name" value="ThiS/MoaD-like"/>
</dbReference>
<proteinExistence type="predicted"/>
<dbReference type="AlphaFoldDB" id="A0A094WBW1"/>
<dbReference type="InterPro" id="IPR016155">
    <property type="entry name" value="Mopterin_synth/thiamin_S_b"/>
</dbReference>
<dbReference type="RefSeq" id="WP_023525718.1">
    <property type="nucleotide sequence ID" value="NZ_JBPKCJ010000003.1"/>
</dbReference>
<protein>
    <recommendedName>
        <fullName evidence="3">Thiamine biosynthesis protein ThiS</fullName>
    </recommendedName>
</protein>
<name>A0A094WBW1_9BACT</name>
<reference evidence="1 2" key="1">
    <citation type="submission" date="2014-06" db="EMBL/GenBank/DDBJ databases">
        <title>Draft genome sequence of iron oxidizing acidophile Leptospirillum ferriphilum DSM14647.</title>
        <authorList>
            <person name="Cardenas J.P."/>
            <person name="Lazcano M."/>
            <person name="Ossandon F.J."/>
            <person name="Corbett M."/>
            <person name="Holmes D.S."/>
            <person name="Watkin E."/>
        </authorList>
    </citation>
    <scope>NUCLEOTIDE SEQUENCE [LARGE SCALE GENOMIC DNA]</scope>
    <source>
        <strain evidence="1 2">DSM 14647</strain>
    </source>
</reference>
<dbReference type="PANTHER" id="PTHR34472:SF1">
    <property type="entry name" value="SULFUR CARRIER PROTEIN THIS"/>
    <property type="match status" value="1"/>
</dbReference>
<dbReference type="Proteomes" id="UP000029452">
    <property type="component" value="Unassembled WGS sequence"/>
</dbReference>
<evidence type="ECO:0000313" key="1">
    <source>
        <dbReference type="EMBL" id="KGA93152.1"/>
    </source>
</evidence>
<dbReference type="EMBL" id="JPGK01000008">
    <property type="protein sequence ID" value="KGA93152.1"/>
    <property type="molecule type" value="Genomic_DNA"/>
</dbReference>
<dbReference type="InterPro" id="IPR012675">
    <property type="entry name" value="Beta-grasp_dom_sf"/>
</dbReference>
<organism evidence="1 2">
    <name type="scientific">Leptospirillum ferriphilum</name>
    <dbReference type="NCBI Taxonomy" id="178606"/>
    <lineage>
        <taxon>Bacteria</taxon>
        <taxon>Pseudomonadati</taxon>
        <taxon>Nitrospirota</taxon>
        <taxon>Nitrospiria</taxon>
        <taxon>Nitrospirales</taxon>
        <taxon>Nitrospiraceae</taxon>
        <taxon>Leptospirillum</taxon>
    </lineage>
</organism>
<dbReference type="PATRIC" id="fig|178606.4.peg.2102"/>
<comment type="caution">
    <text evidence="1">The sequence shown here is derived from an EMBL/GenBank/DDBJ whole genome shotgun (WGS) entry which is preliminary data.</text>
</comment>
<dbReference type="NCBIfam" id="TIGR01683">
    <property type="entry name" value="thiS"/>
    <property type="match status" value="1"/>
</dbReference>
<dbReference type="SUPFAM" id="SSF54285">
    <property type="entry name" value="MoaD/ThiS"/>
    <property type="match status" value="1"/>
</dbReference>
<dbReference type="PANTHER" id="PTHR34472">
    <property type="entry name" value="SULFUR CARRIER PROTEIN THIS"/>
    <property type="match status" value="1"/>
</dbReference>
<sequence length="70" mass="7720">MFVRVFLNGEAQELPAPATIQTAVEHLGLSDRHLVAELNLEIFPRDAWEKKNLSDGDHLEFIGFVGGGSD</sequence>
<accession>A0A094WBW1</accession>
<dbReference type="InterPro" id="IPR010035">
    <property type="entry name" value="Thi_S"/>
</dbReference>
<gene>
    <name evidence="1" type="ORF">LptCag_1847</name>
</gene>
<evidence type="ECO:0008006" key="3">
    <source>
        <dbReference type="Google" id="ProtNLM"/>
    </source>
</evidence>